<evidence type="ECO:0000313" key="2">
    <source>
        <dbReference type="Proteomes" id="UP000293142"/>
    </source>
</evidence>
<reference evidence="1 2" key="1">
    <citation type="submission" date="2019-02" db="EMBL/GenBank/DDBJ databases">
        <title>Paenibacillus sp. nov., isolated from surface-sterilized tissue of Thalictrum simplex L.</title>
        <authorList>
            <person name="Tuo L."/>
        </authorList>
    </citation>
    <scope>NUCLEOTIDE SEQUENCE [LARGE SCALE GENOMIC DNA]</scope>
    <source>
        <strain evidence="1 2">N2SHLJ1</strain>
    </source>
</reference>
<dbReference type="EMBL" id="SIRE01000003">
    <property type="protein sequence ID" value="TBL81348.1"/>
    <property type="molecule type" value="Genomic_DNA"/>
</dbReference>
<comment type="caution">
    <text evidence="1">The sequence shown here is derived from an EMBL/GenBank/DDBJ whole genome shotgun (WGS) entry which is preliminary data.</text>
</comment>
<dbReference type="Proteomes" id="UP000293142">
    <property type="component" value="Unassembled WGS sequence"/>
</dbReference>
<protein>
    <submittedName>
        <fullName evidence="1">Uncharacterized protein</fullName>
    </submittedName>
</protein>
<keyword evidence="2" id="KW-1185">Reference proteome</keyword>
<dbReference type="OrthoDB" id="2575543at2"/>
<evidence type="ECO:0000313" key="1">
    <source>
        <dbReference type="EMBL" id="TBL81348.1"/>
    </source>
</evidence>
<dbReference type="RefSeq" id="WP_131012060.1">
    <property type="nucleotide sequence ID" value="NZ_SIRE01000003.1"/>
</dbReference>
<accession>A0A4Q9DZJ2</accession>
<sequence length="387" mass="44899">MSNVSLRPDLKTSGGEVQDIVWKGRYIGTMTLVYRESDRLSGAIQLEAASLGARDKEEVAEFLQDYVQYMAGALNVMECDVVMTYSPYDRIFADKNESEAIRLGGNVYYAADEDYDYDTWEDPERFEDPDASEQDEISMKDTIPSVQRRGPLTDDDEITEMFETEEWDRPDYELVVVGEDQESVEYHVYDQDDIWIAEALLHIEGRDVYGSVNWLLEPLDEEIDQVADLIVSDFDEHEMDTFVINMIFENDVIETIELTHQDLLDDADTAEWPYEKNGYEWEQKYSDLDDEYTIVLARDDGDMLTYEIYQQSRGGLPIGTATIDISQRLLSGFIDFREPGDENDREHIAALLMQELDKEKDFEQMNLTMLHKNEPFEELMLESEPIH</sequence>
<organism evidence="1 2">
    <name type="scientific">Paenibacillus thalictri</name>
    <dbReference type="NCBI Taxonomy" id="2527873"/>
    <lineage>
        <taxon>Bacteria</taxon>
        <taxon>Bacillati</taxon>
        <taxon>Bacillota</taxon>
        <taxon>Bacilli</taxon>
        <taxon>Bacillales</taxon>
        <taxon>Paenibacillaceae</taxon>
        <taxon>Paenibacillus</taxon>
    </lineage>
</organism>
<dbReference type="AlphaFoldDB" id="A0A4Q9DZJ2"/>
<proteinExistence type="predicted"/>
<name>A0A4Q9DZJ2_9BACL</name>
<gene>
    <name evidence="1" type="ORF">EYB31_04500</name>
</gene>